<name>A0ABP7HV70_9ACTN</name>
<dbReference type="Pfam" id="PF19865">
    <property type="entry name" value="DUF6338"/>
    <property type="match status" value="1"/>
</dbReference>
<feature type="transmembrane region" description="Helical" evidence="1">
    <location>
        <begin position="40"/>
        <end position="59"/>
    </location>
</feature>
<dbReference type="Proteomes" id="UP001501009">
    <property type="component" value="Unassembled WGS sequence"/>
</dbReference>
<proteinExistence type="predicted"/>
<organism evidence="2 3">
    <name type="scientific">Streptomyces coacervatus</name>
    <dbReference type="NCBI Taxonomy" id="647381"/>
    <lineage>
        <taxon>Bacteria</taxon>
        <taxon>Bacillati</taxon>
        <taxon>Actinomycetota</taxon>
        <taxon>Actinomycetes</taxon>
        <taxon>Kitasatosporales</taxon>
        <taxon>Streptomycetaceae</taxon>
        <taxon>Streptomyces</taxon>
    </lineage>
</organism>
<protein>
    <submittedName>
        <fullName evidence="2">Uncharacterized protein</fullName>
    </submittedName>
</protein>
<accession>A0ABP7HV70</accession>
<feature type="transmembrane region" description="Helical" evidence="1">
    <location>
        <begin position="79"/>
        <end position="102"/>
    </location>
</feature>
<keyword evidence="1" id="KW-0812">Transmembrane</keyword>
<feature type="transmembrane region" description="Helical" evidence="1">
    <location>
        <begin position="6"/>
        <end position="24"/>
    </location>
</feature>
<comment type="caution">
    <text evidence="2">The sequence shown here is derived from an EMBL/GenBank/DDBJ whole genome shotgun (WGS) entry which is preliminary data.</text>
</comment>
<evidence type="ECO:0000313" key="2">
    <source>
        <dbReference type="EMBL" id="GAA3803516.1"/>
    </source>
</evidence>
<reference evidence="3" key="1">
    <citation type="journal article" date="2019" name="Int. J. Syst. Evol. Microbiol.">
        <title>The Global Catalogue of Microorganisms (GCM) 10K type strain sequencing project: providing services to taxonomists for standard genome sequencing and annotation.</title>
        <authorList>
            <consortium name="The Broad Institute Genomics Platform"/>
            <consortium name="The Broad Institute Genome Sequencing Center for Infectious Disease"/>
            <person name="Wu L."/>
            <person name="Ma J."/>
        </authorList>
    </citation>
    <scope>NUCLEOTIDE SEQUENCE [LARGE SCALE GENOMIC DNA]</scope>
    <source>
        <strain evidence="3">JCM 17138</strain>
    </source>
</reference>
<sequence length="224" mass="24885">MPSTFEAFWVIIFALLPGALYTWVFEREAGAWGLNLSDRLLRFVGMSAIFHAVAAPLTYEIYSRYIQKKTLAQGQPVSWWLWVVVLLYAAIPVGAGWLVGAATHKHRRWTRMVVGPAPAPSAWEHFFATPELSGWMRLRLKSGEWICGSYTKSPSSGIQSYAAGHPNSPDVYLAETAVCDPQTGQFIPDANGKLQPRQAGVLIRWDELSYIEYIKPPATGSGNV</sequence>
<dbReference type="InterPro" id="IPR045919">
    <property type="entry name" value="DUF6338"/>
</dbReference>
<dbReference type="EMBL" id="BAABDE010000018">
    <property type="protein sequence ID" value="GAA3803516.1"/>
    <property type="molecule type" value="Genomic_DNA"/>
</dbReference>
<evidence type="ECO:0000313" key="3">
    <source>
        <dbReference type="Proteomes" id="UP001501009"/>
    </source>
</evidence>
<evidence type="ECO:0000256" key="1">
    <source>
        <dbReference type="SAM" id="Phobius"/>
    </source>
</evidence>
<keyword evidence="1" id="KW-0472">Membrane</keyword>
<dbReference type="RefSeq" id="WP_369293669.1">
    <property type="nucleotide sequence ID" value="NZ_BAABDE010000018.1"/>
</dbReference>
<gene>
    <name evidence="2" type="ORF">GCM10022403_041910</name>
</gene>
<keyword evidence="1" id="KW-1133">Transmembrane helix</keyword>
<keyword evidence="3" id="KW-1185">Reference proteome</keyword>